<keyword evidence="1 2" id="KW-0807">Transducer</keyword>
<dbReference type="InterPro" id="IPR035965">
    <property type="entry name" value="PAS-like_dom_sf"/>
</dbReference>
<dbReference type="Pfam" id="PF00015">
    <property type="entry name" value="MCPsignal"/>
    <property type="match status" value="1"/>
</dbReference>
<feature type="domain" description="PAC" evidence="4">
    <location>
        <begin position="87"/>
        <end position="141"/>
    </location>
</feature>
<evidence type="ECO:0000256" key="2">
    <source>
        <dbReference type="PROSITE-ProRule" id="PRU00284"/>
    </source>
</evidence>
<dbReference type="PANTHER" id="PTHR32089:SF112">
    <property type="entry name" value="LYSOZYME-LIKE PROTEIN-RELATED"/>
    <property type="match status" value="1"/>
</dbReference>
<dbReference type="Gene3D" id="3.30.450.20">
    <property type="entry name" value="PAS domain"/>
    <property type="match status" value="1"/>
</dbReference>
<evidence type="ECO:0000259" key="3">
    <source>
        <dbReference type="PROSITE" id="PS50111"/>
    </source>
</evidence>
<dbReference type="PROSITE" id="PS50111">
    <property type="entry name" value="CHEMOTAXIS_TRANSDUC_2"/>
    <property type="match status" value="1"/>
</dbReference>
<dbReference type="SUPFAM" id="SSF58104">
    <property type="entry name" value="Methyl-accepting chemotaxis protein (MCP) signaling domain"/>
    <property type="match status" value="1"/>
</dbReference>
<proteinExistence type="predicted"/>
<dbReference type="InterPro" id="IPR004089">
    <property type="entry name" value="MCPsignal_dom"/>
</dbReference>
<dbReference type="InterPro" id="IPR001610">
    <property type="entry name" value="PAC"/>
</dbReference>
<evidence type="ECO:0000256" key="1">
    <source>
        <dbReference type="ARBA" id="ARBA00023224"/>
    </source>
</evidence>
<dbReference type="SMART" id="SM00283">
    <property type="entry name" value="MA"/>
    <property type="match status" value="1"/>
</dbReference>
<dbReference type="NCBIfam" id="TIGR00229">
    <property type="entry name" value="sensory_box"/>
    <property type="match status" value="1"/>
</dbReference>
<dbReference type="Pfam" id="PF08448">
    <property type="entry name" value="PAS_4"/>
    <property type="match status" value="1"/>
</dbReference>
<evidence type="ECO:0000313" key="6">
    <source>
        <dbReference type="Proteomes" id="UP001444625"/>
    </source>
</evidence>
<dbReference type="InterPro" id="IPR000700">
    <property type="entry name" value="PAS-assoc_C"/>
</dbReference>
<dbReference type="Proteomes" id="UP001444625">
    <property type="component" value="Unassembled WGS sequence"/>
</dbReference>
<dbReference type="InterPro" id="IPR013656">
    <property type="entry name" value="PAS_4"/>
</dbReference>
<protein>
    <submittedName>
        <fullName evidence="5">Methyl-accepting chemotaxis protein</fullName>
    </submittedName>
</protein>
<organism evidence="5 6">
    <name type="scientific">Ornithinibacillus xuwenensis</name>
    <dbReference type="NCBI Taxonomy" id="3144668"/>
    <lineage>
        <taxon>Bacteria</taxon>
        <taxon>Bacillati</taxon>
        <taxon>Bacillota</taxon>
        <taxon>Bacilli</taxon>
        <taxon>Bacillales</taxon>
        <taxon>Bacillaceae</taxon>
        <taxon>Ornithinibacillus</taxon>
    </lineage>
</organism>
<dbReference type="SMART" id="SM00086">
    <property type="entry name" value="PAC"/>
    <property type="match status" value="1"/>
</dbReference>
<evidence type="ECO:0000259" key="4">
    <source>
        <dbReference type="PROSITE" id="PS50113"/>
    </source>
</evidence>
<name>A0ABU9XK09_9BACI</name>
<dbReference type="RefSeq" id="WP_345826126.1">
    <property type="nucleotide sequence ID" value="NZ_JBDIML010000006.1"/>
</dbReference>
<comment type="caution">
    <text evidence="5">The sequence shown here is derived from an EMBL/GenBank/DDBJ whole genome shotgun (WGS) entry which is preliminary data.</text>
</comment>
<dbReference type="EMBL" id="JBDIML010000006">
    <property type="protein sequence ID" value="MEN2768629.1"/>
    <property type="molecule type" value="Genomic_DNA"/>
</dbReference>
<keyword evidence="6" id="KW-1185">Reference proteome</keyword>
<accession>A0ABU9XK09</accession>
<sequence length="308" mass="34646">MNITKPIQNTRTNEIEISSAFAAIEQSLAMIQFDTQGNVLWANNNFAKTMGYEAWEMPGLKHSQFCLPEFANSPKYREFWDNLRSGQTFQKKILRVTKDQRLLWFEATYTPVYNSEGYVQGVIKVATDITKRENAVSELTRELQQMAERLLKRADEGVSSGQEIESSIKQAVKETNDNMQVLQLLERKAESVKKLTDKIRSIADYTNLLALNAAIEAAHAKEYGRGFNVVANEVRKLASQTEEATKEVNSDLESITVQVEEIVKGMKNSQTIIIDGQTLVNKAVEEFTGIGQAADQLDRQAKTLGDVI</sequence>
<evidence type="ECO:0000313" key="5">
    <source>
        <dbReference type="EMBL" id="MEN2768629.1"/>
    </source>
</evidence>
<gene>
    <name evidence="5" type="ORF">ABC228_15710</name>
</gene>
<dbReference type="PROSITE" id="PS50113">
    <property type="entry name" value="PAC"/>
    <property type="match status" value="1"/>
</dbReference>
<dbReference type="InterPro" id="IPR000014">
    <property type="entry name" value="PAS"/>
</dbReference>
<feature type="domain" description="Methyl-accepting transducer" evidence="3">
    <location>
        <begin position="128"/>
        <end position="308"/>
    </location>
</feature>
<dbReference type="SUPFAM" id="SSF55785">
    <property type="entry name" value="PYP-like sensor domain (PAS domain)"/>
    <property type="match status" value="1"/>
</dbReference>
<reference evidence="5 6" key="1">
    <citation type="submission" date="2024-05" db="EMBL/GenBank/DDBJ databases">
        <authorList>
            <person name="Haq I."/>
            <person name="Ullah Z."/>
            <person name="Ahmad R."/>
            <person name="Li M."/>
            <person name="Tong Y."/>
        </authorList>
    </citation>
    <scope>NUCLEOTIDE SEQUENCE [LARGE SCALE GENOMIC DNA]</scope>
    <source>
        <strain evidence="5 6">16A2E</strain>
    </source>
</reference>
<dbReference type="PANTHER" id="PTHR32089">
    <property type="entry name" value="METHYL-ACCEPTING CHEMOTAXIS PROTEIN MCPB"/>
    <property type="match status" value="1"/>
</dbReference>
<dbReference type="Gene3D" id="1.10.287.950">
    <property type="entry name" value="Methyl-accepting chemotaxis protein"/>
    <property type="match status" value="1"/>
</dbReference>
<dbReference type="CDD" id="cd00130">
    <property type="entry name" value="PAS"/>
    <property type="match status" value="1"/>
</dbReference>